<evidence type="ECO:0000256" key="5">
    <source>
        <dbReference type="ARBA" id="ARBA00023136"/>
    </source>
</evidence>
<feature type="transmembrane region" description="Helical" evidence="8">
    <location>
        <begin position="604"/>
        <end position="623"/>
    </location>
</feature>
<dbReference type="Pfam" id="PF00134">
    <property type="entry name" value="Cyclin_N"/>
    <property type="match status" value="1"/>
</dbReference>
<dbReference type="SUPFAM" id="SSF81321">
    <property type="entry name" value="Family A G protein-coupled receptor-like"/>
    <property type="match status" value="1"/>
</dbReference>
<dbReference type="SMART" id="SM00385">
    <property type="entry name" value="CYCLIN"/>
    <property type="match status" value="2"/>
</dbReference>
<keyword evidence="4 6" id="KW-0195">Cyclin</keyword>
<dbReference type="InterPro" id="IPR000276">
    <property type="entry name" value="GPCR_Rhodpsn"/>
</dbReference>
<feature type="transmembrane region" description="Helical" evidence="8">
    <location>
        <begin position="652"/>
        <end position="672"/>
    </location>
</feature>
<keyword evidence="2 8" id="KW-0812">Transmembrane</keyword>
<comment type="subcellular location">
    <subcellularLocation>
        <location evidence="1">Membrane</location>
    </subcellularLocation>
</comment>
<dbReference type="PROSITE" id="PS50262">
    <property type="entry name" value="G_PROTEIN_RECEP_F1_2"/>
    <property type="match status" value="1"/>
</dbReference>
<dbReference type="SUPFAM" id="SSF47954">
    <property type="entry name" value="Cyclin-like"/>
    <property type="match status" value="2"/>
</dbReference>
<keyword evidence="5 8" id="KW-0472">Membrane</keyword>
<feature type="region of interest" description="Disordered" evidence="7">
    <location>
        <begin position="301"/>
        <end position="322"/>
    </location>
</feature>
<evidence type="ECO:0000256" key="3">
    <source>
        <dbReference type="ARBA" id="ARBA00022989"/>
    </source>
</evidence>
<evidence type="ECO:0000256" key="8">
    <source>
        <dbReference type="SAM" id="Phobius"/>
    </source>
</evidence>
<dbReference type="SMART" id="SM01332">
    <property type="entry name" value="Cyclin_C"/>
    <property type="match status" value="1"/>
</dbReference>
<evidence type="ECO:0000256" key="1">
    <source>
        <dbReference type="ARBA" id="ARBA00004370"/>
    </source>
</evidence>
<dbReference type="CDD" id="cd00637">
    <property type="entry name" value="7tm_classA_rhodopsin-like"/>
    <property type="match status" value="1"/>
</dbReference>
<dbReference type="InterPro" id="IPR013763">
    <property type="entry name" value="Cyclin-like_dom"/>
</dbReference>
<feature type="transmembrane region" description="Helical" evidence="8">
    <location>
        <begin position="418"/>
        <end position="443"/>
    </location>
</feature>
<name>A0ABD1JUH4_9TELE</name>
<dbReference type="GO" id="GO:0016020">
    <property type="term" value="C:membrane"/>
    <property type="evidence" value="ECO:0007669"/>
    <property type="project" value="UniProtKB-SubCell"/>
</dbReference>
<evidence type="ECO:0000313" key="10">
    <source>
        <dbReference type="EMBL" id="KAL2090550.1"/>
    </source>
</evidence>
<sequence length="721" mass="80508">MAAGDLRLPGEGMLIGDKYYSGVMLSLENCILPAEQLCRTPSTEHGLSLETEEQLRIRGCEMIQAAGILLRLPQVAMATGQILFQRFYYCKSFVRHCAETVAMACVHLASKIEEEPRRVRDVLNVFHFLKGSRGGKGCSPMPLDGSYISMKSQVIKAERRLLKELGFCVHVKHPHKIIVMYLQVLECEKNSELVQMAWNYMNDSLRTDVFLRFSAETVACACIYLSARFLQIPLPVEPPWFLLFGPTEEDLRDVCTRILHLYTLPSVPLSTLLKQVEETRRALDTLGSKGKHSMLISAAATPNVEPPSSFSPASKAVSPMGGGATQDTSLCNVLLKNACRKLLNGNEEKRISRSEERREHKSISPPKRRRSRSVTSPRHSVSPTEASVWSKPVVDEMHTTAQSIGMGLRIRVSEVQTVFYVFLVMLGILGNATIIGVIGEGIVRDQGGGRSSDMILVNMAFSNLMVSVTRNTLLVISDLGVELYLSREWCQFLMGLWVWLRSVNVWSTFFLSAFHFQTLRRIAPMSVTRGPSKFFFLIFGLIWFLNLLYSIPAFVFSTSGDRNSTETLMLVSSTTRPLLGCVWNFPTAYNGLAYATTSMVIHESLPIVLMSITNLGSLLTLYAHSRSLLHSQKNLEVPVIRRVPAERRAAKVILALIMLFISSWGTSILSVNYFNYNRGTSTEFLLVIARFANITFIALSPIVLAVGHGRLRAVLKSLLTH</sequence>
<evidence type="ECO:0000259" key="9">
    <source>
        <dbReference type="PROSITE" id="PS50262"/>
    </source>
</evidence>
<feature type="transmembrane region" description="Helical" evidence="8">
    <location>
        <begin position="496"/>
        <end position="514"/>
    </location>
</feature>
<proteinExistence type="inferred from homology"/>
<keyword evidence="11" id="KW-1185">Reference proteome</keyword>
<feature type="transmembrane region" description="Helical" evidence="8">
    <location>
        <begin position="455"/>
        <end position="476"/>
    </location>
</feature>
<dbReference type="Proteomes" id="UP001591681">
    <property type="component" value="Unassembled WGS sequence"/>
</dbReference>
<feature type="region of interest" description="Disordered" evidence="7">
    <location>
        <begin position="348"/>
        <end position="388"/>
    </location>
</feature>
<dbReference type="Pfam" id="PF00001">
    <property type="entry name" value="7tm_1"/>
    <property type="match status" value="1"/>
</dbReference>
<protein>
    <recommendedName>
        <fullName evidence="9">G-protein coupled receptors family 1 profile domain-containing protein</fullName>
    </recommendedName>
</protein>
<evidence type="ECO:0000256" key="2">
    <source>
        <dbReference type="ARBA" id="ARBA00022692"/>
    </source>
</evidence>
<evidence type="ECO:0000256" key="6">
    <source>
        <dbReference type="RuleBase" id="RU000383"/>
    </source>
</evidence>
<dbReference type="AlphaFoldDB" id="A0ABD1JUH4"/>
<dbReference type="Gene3D" id="1.20.1070.10">
    <property type="entry name" value="Rhodopsin 7-helix transmembrane proteins"/>
    <property type="match status" value="1"/>
</dbReference>
<dbReference type="Gene3D" id="1.10.472.10">
    <property type="entry name" value="Cyclin-like"/>
    <property type="match status" value="2"/>
</dbReference>
<keyword evidence="3 8" id="KW-1133">Transmembrane helix</keyword>
<gene>
    <name evidence="10" type="ORF">ACEWY4_012813</name>
</gene>
<dbReference type="InterPro" id="IPR004367">
    <property type="entry name" value="Cyclin_C-dom"/>
</dbReference>
<evidence type="ECO:0000256" key="4">
    <source>
        <dbReference type="ARBA" id="ARBA00023127"/>
    </source>
</evidence>
<dbReference type="PANTHER" id="PTHR10026">
    <property type="entry name" value="CYCLIN"/>
    <property type="match status" value="1"/>
</dbReference>
<comment type="similarity">
    <text evidence="6">Belongs to the cyclin family.</text>
</comment>
<feature type="transmembrane region" description="Helical" evidence="8">
    <location>
        <begin position="534"/>
        <end position="556"/>
    </location>
</feature>
<dbReference type="InterPro" id="IPR006671">
    <property type="entry name" value="Cyclin_N"/>
</dbReference>
<feature type="compositionally biased region" description="Basic and acidic residues" evidence="7">
    <location>
        <begin position="348"/>
        <end position="362"/>
    </location>
</feature>
<evidence type="ECO:0000313" key="11">
    <source>
        <dbReference type="Proteomes" id="UP001591681"/>
    </source>
</evidence>
<dbReference type="FunFam" id="1.10.472.10:FF:000031">
    <property type="entry name" value="cyclin-L1-1-like isoform X1"/>
    <property type="match status" value="1"/>
</dbReference>
<dbReference type="InterPro" id="IPR017452">
    <property type="entry name" value="GPCR_Rhodpsn_7TM"/>
</dbReference>
<feature type="compositionally biased region" description="Low complexity" evidence="7">
    <location>
        <begin position="373"/>
        <end position="384"/>
    </location>
</feature>
<dbReference type="EMBL" id="JBHFQA010000011">
    <property type="protein sequence ID" value="KAL2090550.1"/>
    <property type="molecule type" value="Genomic_DNA"/>
</dbReference>
<evidence type="ECO:0000256" key="7">
    <source>
        <dbReference type="SAM" id="MobiDB-lite"/>
    </source>
</evidence>
<dbReference type="InterPro" id="IPR036915">
    <property type="entry name" value="Cyclin-like_sf"/>
</dbReference>
<accession>A0ABD1JUH4</accession>
<feature type="domain" description="G-protein coupled receptors family 1 profile" evidence="9">
    <location>
        <begin position="430"/>
        <end position="704"/>
    </location>
</feature>
<reference evidence="10 11" key="1">
    <citation type="submission" date="2024-09" db="EMBL/GenBank/DDBJ databases">
        <title>A chromosome-level genome assembly of Gray's grenadier anchovy, Coilia grayii.</title>
        <authorList>
            <person name="Fu Z."/>
        </authorList>
    </citation>
    <scope>NUCLEOTIDE SEQUENCE [LARGE SCALE GENOMIC DNA]</scope>
    <source>
        <strain evidence="10">G4</strain>
        <tissue evidence="10">Muscle</tissue>
    </source>
</reference>
<feature type="transmembrane region" description="Helical" evidence="8">
    <location>
        <begin position="684"/>
        <end position="706"/>
    </location>
</feature>
<organism evidence="10 11">
    <name type="scientific">Coilia grayii</name>
    <name type="common">Gray's grenadier anchovy</name>
    <dbReference type="NCBI Taxonomy" id="363190"/>
    <lineage>
        <taxon>Eukaryota</taxon>
        <taxon>Metazoa</taxon>
        <taxon>Chordata</taxon>
        <taxon>Craniata</taxon>
        <taxon>Vertebrata</taxon>
        <taxon>Euteleostomi</taxon>
        <taxon>Actinopterygii</taxon>
        <taxon>Neopterygii</taxon>
        <taxon>Teleostei</taxon>
        <taxon>Clupei</taxon>
        <taxon>Clupeiformes</taxon>
        <taxon>Clupeoidei</taxon>
        <taxon>Engraulidae</taxon>
        <taxon>Coilinae</taxon>
        <taxon>Coilia</taxon>
    </lineage>
</organism>
<comment type="caution">
    <text evidence="10">The sequence shown here is derived from an EMBL/GenBank/DDBJ whole genome shotgun (WGS) entry which is preliminary data.</text>
</comment>
<dbReference type="PRINTS" id="PR00237">
    <property type="entry name" value="GPCRRHODOPSN"/>
</dbReference>
<dbReference type="InterPro" id="IPR043198">
    <property type="entry name" value="Cyclin/Ssn8"/>
</dbReference>